<dbReference type="EMBL" id="JAGVRK010000001">
    <property type="protein sequence ID" value="MBS2969801.1"/>
    <property type="molecule type" value="Genomic_DNA"/>
</dbReference>
<name>A0ABS5LGR0_9BACI</name>
<accession>A0ABS5LGR0</accession>
<reference evidence="2 3" key="1">
    <citation type="submission" date="2021-04" db="EMBL/GenBank/DDBJ databases">
        <title>Metabacillus sp. strain KIGAM252 whole genome sequence.</title>
        <authorList>
            <person name="Seo M.-J."/>
            <person name="Cho E.-S."/>
            <person name="Hwang C.Y."/>
            <person name="Yoon D.J."/>
        </authorList>
    </citation>
    <scope>NUCLEOTIDE SEQUENCE [LARGE SCALE GENOMIC DNA]</scope>
    <source>
        <strain evidence="2 3">KIGAM252</strain>
    </source>
</reference>
<dbReference type="RefSeq" id="WP_211559440.1">
    <property type="nucleotide sequence ID" value="NZ_JAGVRK010000001.1"/>
</dbReference>
<dbReference type="InterPro" id="IPR011528">
    <property type="entry name" value="NERD"/>
</dbReference>
<dbReference type="Proteomes" id="UP000682403">
    <property type="component" value="Unassembled WGS sequence"/>
</dbReference>
<protein>
    <submittedName>
        <fullName evidence="2">NERD domain-containing protein</fullName>
    </submittedName>
</protein>
<organism evidence="2 3">
    <name type="scientific">Metabacillus flavus</name>
    <dbReference type="NCBI Taxonomy" id="2823519"/>
    <lineage>
        <taxon>Bacteria</taxon>
        <taxon>Bacillati</taxon>
        <taxon>Bacillota</taxon>
        <taxon>Bacilli</taxon>
        <taxon>Bacillales</taxon>
        <taxon>Bacillaceae</taxon>
        <taxon>Metabacillus</taxon>
    </lineage>
</organism>
<keyword evidence="3" id="KW-1185">Reference proteome</keyword>
<dbReference type="PROSITE" id="PS50965">
    <property type="entry name" value="NERD"/>
    <property type="match status" value="1"/>
</dbReference>
<gene>
    <name evidence="2" type="ORF">J9317_13595</name>
</gene>
<comment type="caution">
    <text evidence="2">The sequence shown here is derived from an EMBL/GenBank/DDBJ whole genome shotgun (WGS) entry which is preliminary data.</text>
</comment>
<evidence type="ECO:0000313" key="2">
    <source>
        <dbReference type="EMBL" id="MBS2969801.1"/>
    </source>
</evidence>
<sequence length="321" mass="37072">MINKPLQIPRSLKQLQALKRRLDPDHPNYEAVLQDLAIQTAGYKGEKEMEYPLSFLPAETYQIFHDLRLHDGIHFFQIDVLLLSRSFITILEVKNIAGTLIFDSDFNQLIRIQNNIKEPFPDPIVQVKRQRLQLVNWLRKNSLPVLPIQEYVAIGNPRTMLETSQNNHDILRKVLHCNTIPFKIKELEKVYQKEFLTSEQLDELSNKLLAAHSDLEKNMMSKHQISTHNILPGVYCIKCSKLTMRRLKNSVWMCGLCGITSKDAHIEALEDYAHLFQNSISNREAKSFLNLSSSSTVKRLLKSLNLDTTGSYRSTAYKINI</sequence>
<proteinExistence type="predicted"/>
<dbReference type="Pfam" id="PF08378">
    <property type="entry name" value="NERD"/>
    <property type="match status" value="1"/>
</dbReference>
<evidence type="ECO:0000259" key="1">
    <source>
        <dbReference type="PROSITE" id="PS50965"/>
    </source>
</evidence>
<evidence type="ECO:0000313" key="3">
    <source>
        <dbReference type="Proteomes" id="UP000682403"/>
    </source>
</evidence>
<feature type="domain" description="NERD" evidence="1">
    <location>
        <begin position="41"/>
        <end position="157"/>
    </location>
</feature>